<gene>
    <name evidence="2" type="ORF">PAHAL_1G009300</name>
</gene>
<feature type="region of interest" description="Disordered" evidence="1">
    <location>
        <begin position="113"/>
        <end position="134"/>
    </location>
</feature>
<sequence>MKAYPARTPRAGGGGRCRSTAIGGGRGRYTRAARKTRGQSRGDRTTEFGPRSQPRAAHLYTGGAGRRSWRGGVTGEAGRGAGVLASAMEPHCRRHGDERPQSWSLEAMATGASQADGDCGERASEPWWASTPRGGWAAQSMDRCAGELGRMDLAGLYGPGSFQGNSLASAMGQVAAK</sequence>
<feature type="compositionally biased region" description="Basic residues" evidence="1">
    <location>
        <begin position="28"/>
        <end position="38"/>
    </location>
</feature>
<dbReference type="Gramene" id="PVH65502">
    <property type="protein sequence ID" value="PVH65502"/>
    <property type="gene ID" value="PAHAL_1G009300"/>
</dbReference>
<dbReference type="AlphaFoldDB" id="A0A2T8KTP6"/>
<protein>
    <submittedName>
        <fullName evidence="2">Uncharacterized protein</fullName>
    </submittedName>
</protein>
<organism evidence="2">
    <name type="scientific">Panicum hallii</name>
    <dbReference type="NCBI Taxonomy" id="206008"/>
    <lineage>
        <taxon>Eukaryota</taxon>
        <taxon>Viridiplantae</taxon>
        <taxon>Streptophyta</taxon>
        <taxon>Embryophyta</taxon>
        <taxon>Tracheophyta</taxon>
        <taxon>Spermatophyta</taxon>
        <taxon>Magnoliopsida</taxon>
        <taxon>Liliopsida</taxon>
        <taxon>Poales</taxon>
        <taxon>Poaceae</taxon>
        <taxon>PACMAD clade</taxon>
        <taxon>Panicoideae</taxon>
        <taxon>Panicodae</taxon>
        <taxon>Paniceae</taxon>
        <taxon>Panicinae</taxon>
        <taxon>Panicum</taxon>
        <taxon>Panicum sect. Panicum</taxon>
    </lineage>
</organism>
<evidence type="ECO:0000256" key="1">
    <source>
        <dbReference type="SAM" id="MobiDB-lite"/>
    </source>
</evidence>
<name>A0A2T8KTP6_9POAL</name>
<evidence type="ECO:0000313" key="2">
    <source>
        <dbReference type="EMBL" id="PVH65502.1"/>
    </source>
</evidence>
<feature type="compositionally biased region" description="Gly residues" evidence="1">
    <location>
        <begin position="11"/>
        <end position="27"/>
    </location>
</feature>
<accession>A0A2T8KTP6</accession>
<feature type="compositionally biased region" description="Low complexity" evidence="1">
    <location>
        <begin position="1"/>
        <end position="10"/>
    </location>
</feature>
<proteinExistence type="predicted"/>
<reference evidence="2" key="1">
    <citation type="submission" date="2018-04" db="EMBL/GenBank/DDBJ databases">
        <title>WGS assembly of Panicum hallii.</title>
        <authorList>
            <person name="Lovell J."/>
            <person name="Jenkins J."/>
            <person name="Lowry D."/>
            <person name="Mamidi S."/>
            <person name="Sreedasyam A."/>
            <person name="Weng X."/>
            <person name="Barry K."/>
            <person name="Bonette J."/>
            <person name="Campitelli B."/>
            <person name="Daum C."/>
            <person name="Gordon S."/>
            <person name="Gould B."/>
            <person name="Lipzen A."/>
            <person name="Macqueen A."/>
            <person name="Palacio-Mejia J."/>
            <person name="Plott C."/>
            <person name="Shakirov E."/>
            <person name="Shu S."/>
            <person name="Yoshinaga Y."/>
            <person name="Zane M."/>
            <person name="Rokhsar D."/>
            <person name="Grimwood J."/>
            <person name="Schmutz J."/>
            <person name="Juenger T."/>
        </authorList>
    </citation>
    <scope>NUCLEOTIDE SEQUENCE [LARGE SCALE GENOMIC DNA]</scope>
    <source>
        <strain evidence="2">FIL2</strain>
    </source>
</reference>
<dbReference type="EMBL" id="CM008046">
    <property type="protein sequence ID" value="PVH65502.1"/>
    <property type="molecule type" value="Genomic_DNA"/>
</dbReference>
<dbReference type="Proteomes" id="UP000243499">
    <property type="component" value="Chromosome 1"/>
</dbReference>
<feature type="region of interest" description="Disordered" evidence="1">
    <location>
        <begin position="1"/>
        <end position="77"/>
    </location>
</feature>